<name>A0AAV2NTJ1_9HYME</name>
<proteinExistence type="predicted"/>
<dbReference type="AlphaFoldDB" id="A0AAV2NTJ1"/>
<dbReference type="EMBL" id="OZ034828">
    <property type="protein sequence ID" value="CAL1683859.1"/>
    <property type="molecule type" value="Genomic_DNA"/>
</dbReference>
<organism evidence="2 3">
    <name type="scientific">Lasius platythorax</name>
    <dbReference type="NCBI Taxonomy" id="488582"/>
    <lineage>
        <taxon>Eukaryota</taxon>
        <taxon>Metazoa</taxon>
        <taxon>Ecdysozoa</taxon>
        <taxon>Arthropoda</taxon>
        <taxon>Hexapoda</taxon>
        <taxon>Insecta</taxon>
        <taxon>Pterygota</taxon>
        <taxon>Neoptera</taxon>
        <taxon>Endopterygota</taxon>
        <taxon>Hymenoptera</taxon>
        <taxon>Apocrita</taxon>
        <taxon>Aculeata</taxon>
        <taxon>Formicoidea</taxon>
        <taxon>Formicidae</taxon>
        <taxon>Formicinae</taxon>
        <taxon>Lasius</taxon>
        <taxon>Lasius</taxon>
    </lineage>
</organism>
<evidence type="ECO:0000313" key="2">
    <source>
        <dbReference type="EMBL" id="CAL1683859.1"/>
    </source>
</evidence>
<protein>
    <recommendedName>
        <fullName evidence="1">Transposable element P transposase-like RNase H C-terminal domain-containing protein</fullName>
    </recommendedName>
</protein>
<evidence type="ECO:0000313" key="3">
    <source>
        <dbReference type="Proteomes" id="UP001497644"/>
    </source>
</evidence>
<feature type="domain" description="Transposable element P transposase-like RNase H C-terminal" evidence="1">
    <location>
        <begin position="5"/>
        <end position="37"/>
    </location>
</feature>
<evidence type="ECO:0000259" key="1">
    <source>
        <dbReference type="Pfam" id="PF21789"/>
    </source>
</evidence>
<accession>A0AAV2NTJ1</accession>
<gene>
    <name evidence="2" type="ORF">LPLAT_LOCUS9614</name>
</gene>
<keyword evidence="3" id="KW-1185">Reference proteome</keyword>
<sequence length="238" mass="26770">MTARLNQDNLERFFGMMRHCCGSNEHPDSQLFIQMYKLVSTYSLIKPPKGCNISGGELMNVLLSIKDIKDPAERQQQWLDQIDTTLDRGKNVDILAEAASELDGHDYFLCTTSDYVLSYITGHIARKGPRFAKFGDSKQSTVCEDCLRTLVLGPNDPIPNEHRLILLKIKGSLKHPSTALVDLLSILERATIEETKTGDISADTLFNITNRIDALSPLPVVGCIKHDMRLRTRLYDFS</sequence>
<dbReference type="InterPro" id="IPR048367">
    <property type="entry name" value="TNP-like_RNaseH_C"/>
</dbReference>
<dbReference type="Pfam" id="PF21789">
    <property type="entry name" value="TNP-like_RNaseH_C"/>
    <property type="match status" value="1"/>
</dbReference>
<reference evidence="2" key="1">
    <citation type="submission" date="2024-04" db="EMBL/GenBank/DDBJ databases">
        <authorList>
            <consortium name="Molecular Ecology Group"/>
        </authorList>
    </citation>
    <scope>NUCLEOTIDE SEQUENCE</scope>
</reference>
<dbReference type="Proteomes" id="UP001497644">
    <property type="component" value="Chromosome 5"/>
</dbReference>